<protein>
    <submittedName>
        <fullName evidence="6">Carboxypeptidase regulatory-like domain-containing protein</fullName>
    </submittedName>
</protein>
<evidence type="ECO:0000256" key="3">
    <source>
        <dbReference type="SAM" id="Phobius"/>
    </source>
</evidence>
<keyword evidence="3" id="KW-0472">Membrane</keyword>
<keyword evidence="1" id="KW-0677">Repeat</keyword>
<proteinExistence type="predicted"/>
<feature type="chain" id="PRO_5045874257" evidence="4">
    <location>
        <begin position="30"/>
        <end position="1131"/>
    </location>
</feature>
<dbReference type="RefSeq" id="WP_204863861.1">
    <property type="nucleotide sequence ID" value="NZ_JACJKH010000006.1"/>
</dbReference>
<reference evidence="6 7" key="1">
    <citation type="journal article" date="2021" name="Sci. Rep.">
        <title>The distribution of antibiotic resistance genes in chicken gut microbiota commensals.</title>
        <authorList>
            <person name="Juricova H."/>
            <person name="Matiasovicova J."/>
            <person name="Kubasova T."/>
            <person name="Cejkova D."/>
            <person name="Rychlik I."/>
        </authorList>
    </citation>
    <scope>NUCLEOTIDE SEQUENCE [LARGE SCALE GENOMIC DNA]</scope>
    <source>
        <strain evidence="6 7">An770</strain>
    </source>
</reference>
<dbReference type="SUPFAM" id="SSF49464">
    <property type="entry name" value="Carboxypeptidase regulatory domain-like"/>
    <property type="match status" value="2"/>
</dbReference>
<dbReference type="InterPro" id="IPR001119">
    <property type="entry name" value="SLH_dom"/>
</dbReference>
<evidence type="ECO:0000256" key="4">
    <source>
        <dbReference type="SAM" id="SignalP"/>
    </source>
</evidence>
<evidence type="ECO:0000313" key="7">
    <source>
        <dbReference type="Proteomes" id="UP000775686"/>
    </source>
</evidence>
<accession>A0ABS2EFE2</accession>
<dbReference type="Pfam" id="PF13620">
    <property type="entry name" value="CarboxypepD_reg"/>
    <property type="match status" value="2"/>
</dbReference>
<dbReference type="Proteomes" id="UP000775686">
    <property type="component" value="Unassembled WGS sequence"/>
</dbReference>
<keyword evidence="4" id="KW-0732">Signal</keyword>
<feature type="signal peptide" evidence="4">
    <location>
        <begin position="1"/>
        <end position="29"/>
    </location>
</feature>
<name>A0ABS2EFE2_9FIRM</name>
<organism evidence="6 7">
    <name type="scientific">Drancourtella massiliensis</name>
    <dbReference type="NCBI Taxonomy" id="1632013"/>
    <lineage>
        <taxon>Bacteria</taxon>
        <taxon>Bacillati</taxon>
        <taxon>Bacillota</taxon>
        <taxon>Clostridia</taxon>
        <taxon>Eubacteriales</taxon>
        <taxon>Oscillospiraceae</taxon>
        <taxon>Drancourtella</taxon>
    </lineage>
</organism>
<feature type="transmembrane region" description="Helical" evidence="3">
    <location>
        <begin position="173"/>
        <end position="191"/>
    </location>
</feature>
<keyword evidence="7" id="KW-1185">Reference proteome</keyword>
<dbReference type="EMBL" id="JACJKH010000006">
    <property type="protein sequence ID" value="MBM6743654.1"/>
    <property type="molecule type" value="Genomic_DNA"/>
</dbReference>
<comment type="caution">
    <text evidence="6">The sequence shown here is derived from an EMBL/GenBank/DDBJ whole genome shotgun (WGS) entry which is preliminary data.</text>
</comment>
<gene>
    <name evidence="6" type="ORF">H6A32_04935</name>
</gene>
<feature type="transmembrane region" description="Helical" evidence="3">
    <location>
        <begin position="198"/>
        <end position="217"/>
    </location>
</feature>
<dbReference type="PROSITE" id="PS51257">
    <property type="entry name" value="PROKAR_LIPOPROTEIN"/>
    <property type="match status" value="1"/>
</dbReference>
<sequence>MRTKGRKFLPLLLLSFIMTAACMPTVALAKSNEDVTAEITAEVSKDKTSAEVTVHLQNTGNEPVSKVRIQGVLPEGLSLEEGDTLTKEEETLAPGSETALQYTVKAAKTQDNGGSQDSGDREESNQNGGDKNPSPNPDQNDNGGNPSKGGDKTATPSSEDADAVDTGDSANPVIFIVVCVAAAGVILIVCIRKKKGKGLLSLLLVAALVGPYVIGVLPVKAADSRQGGLQVAADVALGDKSYTLTADISYSLPETVAPSGAVLTRAQWIDELLAAVNAPETEVVYDNETLPFTDIDSHAKKNQILLAYANQLLPEMGTEFRPDAPADREFAAYTAVKALGFQPVKDIACADAAAITYKQEVETAVAMELFQLTDEAFRPAEELTQAEADAALSKVREIANVETPEENTGEVVYDEDAIIIPEDAEYTMDGTTITFTSGGDMITEGSIFILPDQTPYKAVTVQKTDGAVVVETAEPDIQETLDEITASGTATADMSGFIPAEGVTFTEAAPAMAKAARVNVVDVEGSLAAPGKVNFKIHKKIGKGELYGNVAINLPKIKYKADVDLGWGGFNIKDVYLKFPLTIEATGGYEVKKDGGSYVPDDYIPNGGLLELGKLPIAGIPGVTIYAQIGIKYEISGKIEVVCNIDGETGVQVLNNRLRKVDSLEADVDFKALAGSAKIGPSLSGLLEVCKRWDLIDFGVSAGPEASGELLIRNTELMCIDANVFLYGELSALDEGVIGDWLDIGYTWEFWKKENSPLKANWHFENFSRVDHCTYEEETGKIVGRVADAADRNTSITGATITAYQGDSTTAAGSTQAGQDGGFELSLPAGEYKIKVEAAGYQSFECDVTVEKDKENYTEVLLMIDEQYEGVTGSARGRITNAVTGEGIPEATLTLRRGWNKTSGDVVATTETNEYGDYRIEMASGNYTATIERDGYVTVTKNIVVFPMDLGMQSAAMNPNGEDLEAADLRVVLTWGETPSDLDSHLLGPTADGSDYFHIYYGNKRHNEDSVRIADLDVDDITSYGPETTSLYQKNESGTYSFYVHDYSNGGNSDSTAMSQSGAIVEVYLDGQLYKAYPVPTGKTGVNWHVFDYDAATNTITDVNQFTEDITYQPNANARMAAIPVPMDETK</sequence>
<evidence type="ECO:0000313" key="6">
    <source>
        <dbReference type="EMBL" id="MBM6743654.1"/>
    </source>
</evidence>
<dbReference type="Pfam" id="PF00395">
    <property type="entry name" value="SLH"/>
    <property type="match status" value="1"/>
</dbReference>
<evidence type="ECO:0000256" key="2">
    <source>
        <dbReference type="SAM" id="MobiDB-lite"/>
    </source>
</evidence>
<dbReference type="InterPro" id="IPR008969">
    <property type="entry name" value="CarboxyPept-like_regulatory"/>
</dbReference>
<evidence type="ECO:0000256" key="1">
    <source>
        <dbReference type="ARBA" id="ARBA00022737"/>
    </source>
</evidence>
<keyword evidence="3" id="KW-0812">Transmembrane</keyword>
<feature type="domain" description="SLH" evidence="5">
    <location>
        <begin position="291"/>
        <end position="329"/>
    </location>
</feature>
<dbReference type="Gene3D" id="2.60.40.1120">
    <property type="entry name" value="Carboxypeptidase-like, regulatory domain"/>
    <property type="match status" value="2"/>
</dbReference>
<feature type="region of interest" description="Disordered" evidence="2">
    <location>
        <begin position="78"/>
        <end position="165"/>
    </location>
</feature>
<evidence type="ECO:0000259" key="5">
    <source>
        <dbReference type="Pfam" id="PF00395"/>
    </source>
</evidence>
<keyword evidence="3" id="KW-1133">Transmembrane helix</keyword>